<gene>
    <name evidence="1" type="ORF">FSB64_21720</name>
</gene>
<evidence type="ECO:0000313" key="2">
    <source>
        <dbReference type="Proteomes" id="UP000821598"/>
    </source>
</evidence>
<evidence type="ECO:0008006" key="3">
    <source>
        <dbReference type="Google" id="ProtNLM"/>
    </source>
</evidence>
<organism evidence="1 2">
    <name type="scientific">Paraburkholderia youngii</name>
    <dbReference type="NCBI Taxonomy" id="2782701"/>
    <lineage>
        <taxon>Bacteria</taxon>
        <taxon>Pseudomonadati</taxon>
        <taxon>Pseudomonadota</taxon>
        <taxon>Betaproteobacteria</taxon>
        <taxon>Burkholderiales</taxon>
        <taxon>Burkholderiaceae</taxon>
        <taxon>Paraburkholderia</taxon>
    </lineage>
</organism>
<proteinExistence type="predicted"/>
<reference evidence="1 2" key="1">
    <citation type="submission" date="2019-08" db="EMBL/GenBank/DDBJ databases">
        <title>Paraburkholderia simonii sp. nov. and P. youngii sp. nov. Brazilian and Mexican Mimosa-associated rhizobia.</title>
        <authorList>
            <person name="Mavima L."/>
            <person name="Beukes C.W."/>
            <person name="Palmer M."/>
            <person name="De Meyer S.E."/>
            <person name="James E.K."/>
            <person name="Maluk M."/>
            <person name="Avontuur J.R."/>
            <person name="Chan W.Y."/>
            <person name="Venter S.N."/>
            <person name="Steenkamp E.T."/>
        </authorList>
    </citation>
    <scope>NUCLEOTIDE SEQUENCE [LARGE SCALE GENOMIC DNA]</scope>
    <source>
        <strain evidence="1 2">JPY454</strain>
    </source>
</reference>
<sequence length="95" mass="10162">MISVIDPKSDGEHSVLIVRGIETNILAGDEYGRTVGYATIKFKDGNAIPANAHIGDQLVTVGHYTASRSYTTLVGEQKAMPVLDAEWSKAGPSIF</sequence>
<dbReference type="RefSeq" id="WP_176367801.1">
    <property type="nucleotide sequence ID" value="NZ_VOMC01000023.1"/>
</dbReference>
<name>A0ABX2NPF4_9BURK</name>
<dbReference type="EMBL" id="VOMC01000023">
    <property type="protein sequence ID" value="NVI06338.1"/>
    <property type="molecule type" value="Genomic_DNA"/>
</dbReference>
<comment type="caution">
    <text evidence="1">The sequence shown here is derived from an EMBL/GenBank/DDBJ whole genome shotgun (WGS) entry which is preliminary data.</text>
</comment>
<accession>A0ABX2NPF4</accession>
<evidence type="ECO:0000313" key="1">
    <source>
        <dbReference type="EMBL" id="NVI06338.1"/>
    </source>
</evidence>
<keyword evidence="2" id="KW-1185">Reference proteome</keyword>
<protein>
    <recommendedName>
        <fullName evidence="3">TNase-like domain-containing protein</fullName>
    </recommendedName>
</protein>
<dbReference type="Proteomes" id="UP000821598">
    <property type="component" value="Unassembled WGS sequence"/>
</dbReference>